<dbReference type="RefSeq" id="WP_181494292.1">
    <property type="nucleotide sequence ID" value="NZ_CP032152.1"/>
</dbReference>
<accession>A0A3B7MDJ7</accession>
<name>A0A3B7MDJ7_9CYAN</name>
<evidence type="ECO:0000313" key="1">
    <source>
        <dbReference type="EMBL" id="AXY68717.1"/>
    </source>
</evidence>
<dbReference type="Proteomes" id="UP000261812">
    <property type="component" value="Chromosome"/>
</dbReference>
<keyword evidence="2" id="KW-1185">Reference proteome</keyword>
<protein>
    <submittedName>
        <fullName evidence="1">Uncharacterized protein</fullName>
    </submittedName>
</protein>
<dbReference type="AlphaFoldDB" id="A0A3B7MDJ7"/>
<evidence type="ECO:0000313" key="2">
    <source>
        <dbReference type="Proteomes" id="UP000261812"/>
    </source>
</evidence>
<dbReference type="KEGG" id="tsq:D3A95_06650"/>
<reference evidence="2" key="1">
    <citation type="submission" date="2018-09" db="EMBL/GenBank/DDBJ databases">
        <title>Complete genome sequence of thermophilic cyanobacteria strain Thermosynechococcus elongatus PKUAC-SCTE542.</title>
        <authorList>
            <person name="Liang Y."/>
            <person name="Tang J."/>
            <person name="Daroch M."/>
        </authorList>
    </citation>
    <scope>NUCLEOTIDE SEQUENCE [LARGE SCALE GENOMIC DNA]</scope>
    <source>
        <strain evidence="2">E542</strain>
    </source>
</reference>
<organism evidence="1 2">
    <name type="scientific">Thermosynechococcus sichuanensis E542</name>
    <dbReference type="NCBI Taxonomy" id="2016101"/>
    <lineage>
        <taxon>Bacteria</taxon>
        <taxon>Bacillati</taxon>
        <taxon>Cyanobacteriota</taxon>
        <taxon>Cyanophyceae</taxon>
        <taxon>Acaryochloridales</taxon>
        <taxon>Thermosynechococcaceae</taxon>
        <taxon>Thermosynechococcus</taxon>
        <taxon>Thermosynechococcus sichuanensis</taxon>
    </lineage>
</organism>
<proteinExistence type="predicted"/>
<gene>
    <name evidence="1" type="ORF">D3A95_06650</name>
</gene>
<dbReference type="EMBL" id="CP032152">
    <property type="protein sequence ID" value="AXY68717.1"/>
    <property type="molecule type" value="Genomic_DNA"/>
</dbReference>
<sequence length="105" mass="11569">MKLSKLLMSLLSTGSLGWRSLPILAQETPAAIYPPAAIAVFMQECQTKFAAQAPPGFGDRGDRYCTCLINRLQEKMSYEQFQQITPDNEPPEVKAATNECIGAIF</sequence>